<proteinExistence type="predicted"/>
<accession>A0ABD2ZU97</accession>
<evidence type="ECO:0000256" key="1">
    <source>
        <dbReference type="SAM" id="MobiDB-lite"/>
    </source>
</evidence>
<feature type="compositionally biased region" description="Basic and acidic residues" evidence="1">
    <location>
        <begin position="1"/>
        <end position="17"/>
    </location>
</feature>
<sequence length="75" mass="8027">MTGREGTDNSGKVRAETEEHDGELADVGCFGGMKSRNDLQEVNMQLVPKTTACVEGGIEKGKEKVDEPNSSLEAD</sequence>
<name>A0ABD2ZU97_9GENT</name>
<keyword evidence="3" id="KW-1185">Reference proteome</keyword>
<evidence type="ECO:0000313" key="2">
    <source>
        <dbReference type="EMBL" id="KAL3523025.1"/>
    </source>
</evidence>
<evidence type="ECO:0000313" key="3">
    <source>
        <dbReference type="Proteomes" id="UP001630127"/>
    </source>
</evidence>
<comment type="caution">
    <text evidence="2">The sequence shown here is derived from an EMBL/GenBank/DDBJ whole genome shotgun (WGS) entry which is preliminary data.</text>
</comment>
<dbReference type="AlphaFoldDB" id="A0ABD2ZU97"/>
<protein>
    <submittedName>
        <fullName evidence="2">Uncharacterized protein</fullName>
    </submittedName>
</protein>
<dbReference type="Proteomes" id="UP001630127">
    <property type="component" value="Unassembled WGS sequence"/>
</dbReference>
<feature type="region of interest" description="Disordered" evidence="1">
    <location>
        <begin position="1"/>
        <end position="26"/>
    </location>
</feature>
<reference evidence="2 3" key="1">
    <citation type="submission" date="2024-11" db="EMBL/GenBank/DDBJ databases">
        <title>A near-complete genome assembly of Cinchona calisaya.</title>
        <authorList>
            <person name="Lian D.C."/>
            <person name="Zhao X.W."/>
            <person name="Wei L."/>
        </authorList>
    </citation>
    <scope>NUCLEOTIDE SEQUENCE [LARGE SCALE GENOMIC DNA]</scope>
    <source>
        <tissue evidence="2">Nenye</tissue>
    </source>
</reference>
<organism evidence="2 3">
    <name type="scientific">Cinchona calisaya</name>
    <dbReference type="NCBI Taxonomy" id="153742"/>
    <lineage>
        <taxon>Eukaryota</taxon>
        <taxon>Viridiplantae</taxon>
        <taxon>Streptophyta</taxon>
        <taxon>Embryophyta</taxon>
        <taxon>Tracheophyta</taxon>
        <taxon>Spermatophyta</taxon>
        <taxon>Magnoliopsida</taxon>
        <taxon>eudicotyledons</taxon>
        <taxon>Gunneridae</taxon>
        <taxon>Pentapetalae</taxon>
        <taxon>asterids</taxon>
        <taxon>lamiids</taxon>
        <taxon>Gentianales</taxon>
        <taxon>Rubiaceae</taxon>
        <taxon>Cinchonoideae</taxon>
        <taxon>Cinchoneae</taxon>
        <taxon>Cinchona</taxon>
    </lineage>
</organism>
<gene>
    <name evidence="2" type="ORF">ACH5RR_015859</name>
</gene>
<dbReference type="EMBL" id="JBJUIK010000007">
    <property type="protein sequence ID" value="KAL3523025.1"/>
    <property type="molecule type" value="Genomic_DNA"/>
</dbReference>